<dbReference type="Proteomes" id="UP000550260">
    <property type="component" value="Unassembled WGS sequence"/>
</dbReference>
<evidence type="ECO:0000313" key="2">
    <source>
        <dbReference type="EMBL" id="MBB2497537.1"/>
    </source>
</evidence>
<dbReference type="RefSeq" id="WP_183122542.1">
    <property type="nucleotide sequence ID" value="NZ_JACJHR010000001.1"/>
</dbReference>
<gene>
    <name evidence="2" type="ORF">H5411_00070</name>
</gene>
<accession>A0A8E1T166</accession>
<dbReference type="AlphaFoldDB" id="A0A8E1T166"/>
<organism evidence="2 3">
    <name type="scientific">Amycolatopsis echigonensis</name>
    <dbReference type="NCBI Taxonomy" id="2576905"/>
    <lineage>
        <taxon>Bacteria</taxon>
        <taxon>Bacillati</taxon>
        <taxon>Actinomycetota</taxon>
        <taxon>Actinomycetes</taxon>
        <taxon>Pseudonocardiales</taxon>
        <taxon>Pseudonocardiaceae</taxon>
        <taxon>Amycolatopsis</taxon>
    </lineage>
</organism>
<evidence type="ECO:0000256" key="1">
    <source>
        <dbReference type="SAM" id="MobiDB-lite"/>
    </source>
</evidence>
<name>A0A8E1T166_9PSEU</name>
<comment type="caution">
    <text evidence="2">The sequence shown here is derived from an EMBL/GenBank/DDBJ whole genome shotgun (WGS) entry which is preliminary data.</text>
</comment>
<feature type="region of interest" description="Disordered" evidence="1">
    <location>
        <begin position="1"/>
        <end position="31"/>
    </location>
</feature>
<evidence type="ECO:0000313" key="3">
    <source>
        <dbReference type="Proteomes" id="UP000550260"/>
    </source>
</evidence>
<sequence length="58" mass="6874">MTSILTGARQWRADPAVEATAPAPRRPLEQPRRLRMTWEPVLDEHGTRRLRARWRAER</sequence>
<protein>
    <submittedName>
        <fullName evidence="2">Uncharacterized protein</fullName>
    </submittedName>
</protein>
<dbReference type="EMBL" id="JACJHR010000001">
    <property type="protein sequence ID" value="MBB2497537.1"/>
    <property type="molecule type" value="Genomic_DNA"/>
</dbReference>
<reference evidence="2 3" key="1">
    <citation type="submission" date="2020-08" db="EMBL/GenBank/DDBJ databases">
        <title>Amycolatopsis echigonensis JCM 21831.</title>
        <authorList>
            <person name="Tedsree N."/>
            <person name="Kuncharoen N."/>
            <person name="Likhitwitayawuid K."/>
            <person name="Tanasupawat S."/>
        </authorList>
    </citation>
    <scope>NUCLEOTIDE SEQUENCE [LARGE SCALE GENOMIC DNA]</scope>
    <source>
        <strain evidence="2 3">JCM 21831</strain>
    </source>
</reference>
<proteinExistence type="predicted"/>